<sequence>MSGRVGRYKKRKEMIKKNQSLPFVRSLTDQEQVDKLLSQGVDTEKLENFDSSTDINVFFEVNSAEVNALLSDLKSSFHKDRLDQLLSETKRGVISSIAGPFGLGKLVSAYDKHGGNVDTVHNARQGVYVTNEEKQRNNDYGDYNSSDYHGYKGYKNKNREDSILQNKGKLSDSYTGNVLEGGSNRHLDHTISANEVHNDAGRILAEVDGPSAANSESNLNSTSEHINNKSGKGALTVDELLSKLERTAPQRKARIEELSGKSELTKKENRELERLHEHEAVDADRMRQIDKKARKEYNGNINKEYYTSKKFLKNTASTGVNEGAKMGAQQAFGYLLVEFFSGSITEITDAYNNGLEGKSLYKDIKVRLIRIGRNLSGKWKGVITGFSAGFISGFISNLITTIVNIFVTTAKRIVRMIREGVFSLLKAMKLILFPPVDMSFVEVMHEAMKLIAAGGIVIAGVALEEIIEKLILSVPLLAPFTSVATAVIVGSLTAIAMSLVAYLIDKMDILGVIKAQETTFILNNLDKDIDDKLKQCENVSEEIDVLLGQDSVLLLQSS</sequence>
<protein>
    <recommendedName>
        <fullName evidence="4">Lactate permease</fullName>
    </recommendedName>
</protein>
<keyword evidence="2" id="KW-0472">Membrane</keyword>
<name>A0A6S6U5X5_9GAMM</name>
<accession>A0A6S6U5X5</accession>
<dbReference type="EMBL" id="CACVAT010000467">
    <property type="protein sequence ID" value="CAA6828436.1"/>
    <property type="molecule type" value="Genomic_DNA"/>
</dbReference>
<feature type="compositionally biased region" description="Polar residues" evidence="1">
    <location>
        <begin position="212"/>
        <end position="230"/>
    </location>
</feature>
<evidence type="ECO:0000256" key="2">
    <source>
        <dbReference type="SAM" id="Phobius"/>
    </source>
</evidence>
<evidence type="ECO:0008006" key="4">
    <source>
        <dbReference type="Google" id="ProtNLM"/>
    </source>
</evidence>
<evidence type="ECO:0000313" key="3">
    <source>
        <dbReference type="EMBL" id="CAA6828436.1"/>
    </source>
</evidence>
<proteinExistence type="predicted"/>
<reference evidence="3" key="1">
    <citation type="submission" date="2020-01" db="EMBL/GenBank/DDBJ databases">
        <authorList>
            <person name="Meier V. D."/>
            <person name="Meier V D."/>
        </authorList>
    </citation>
    <scope>NUCLEOTIDE SEQUENCE</scope>
    <source>
        <strain evidence="3">HLG_WM_MAG_09</strain>
    </source>
</reference>
<keyword evidence="2" id="KW-1133">Transmembrane helix</keyword>
<feature type="region of interest" description="Disordered" evidence="1">
    <location>
        <begin position="211"/>
        <end position="231"/>
    </location>
</feature>
<dbReference type="AlphaFoldDB" id="A0A6S6U5X5"/>
<keyword evidence="2" id="KW-0812">Transmembrane</keyword>
<feature type="transmembrane region" description="Helical" evidence="2">
    <location>
        <begin position="483"/>
        <end position="504"/>
    </location>
</feature>
<feature type="transmembrane region" description="Helical" evidence="2">
    <location>
        <begin position="383"/>
        <end position="407"/>
    </location>
</feature>
<evidence type="ECO:0000256" key="1">
    <source>
        <dbReference type="SAM" id="MobiDB-lite"/>
    </source>
</evidence>
<organism evidence="3">
    <name type="scientific">uncultured Thiotrichaceae bacterium</name>
    <dbReference type="NCBI Taxonomy" id="298394"/>
    <lineage>
        <taxon>Bacteria</taxon>
        <taxon>Pseudomonadati</taxon>
        <taxon>Pseudomonadota</taxon>
        <taxon>Gammaproteobacteria</taxon>
        <taxon>Thiotrichales</taxon>
        <taxon>Thiotrichaceae</taxon>
        <taxon>environmental samples</taxon>
    </lineage>
</organism>
<feature type="transmembrane region" description="Helical" evidence="2">
    <location>
        <begin position="447"/>
        <end position="463"/>
    </location>
</feature>
<gene>
    <name evidence="3" type="ORF">HELGO_WM20324</name>
</gene>